<dbReference type="Gene3D" id="3.40.50.300">
    <property type="entry name" value="P-loop containing nucleotide triphosphate hydrolases"/>
    <property type="match status" value="1"/>
</dbReference>
<dbReference type="OrthoDB" id="6500128at2759"/>
<dbReference type="SUPFAM" id="SSF52540">
    <property type="entry name" value="P-loop containing nucleoside triphosphate hydrolases"/>
    <property type="match status" value="1"/>
</dbReference>
<feature type="domain" description="ABC transporter" evidence="1">
    <location>
        <begin position="16"/>
        <end position="117"/>
    </location>
</feature>
<dbReference type="InterPro" id="IPR027417">
    <property type="entry name" value="P-loop_NTPase"/>
</dbReference>
<dbReference type="AlphaFoldDB" id="A0A814QV16"/>
<evidence type="ECO:0000313" key="3">
    <source>
        <dbReference type="EMBL" id="CAF1145899.1"/>
    </source>
</evidence>
<evidence type="ECO:0000313" key="4">
    <source>
        <dbReference type="Proteomes" id="UP000663832"/>
    </source>
</evidence>
<gene>
    <name evidence="2" type="ORF">BJG266_LOCUS22688</name>
    <name evidence="3" type="ORF">QVE165_LOCUS22743</name>
</gene>
<dbReference type="PANTHER" id="PTHR24222">
    <property type="entry name" value="ABC TRANSPORTER B FAMILY"/>
    <property type="match status" value="1"/>
</dbReference>
<accession>A0A814QV16</accession>
<dbReference type="GO" id="GO:0016887">
    <property type="term" value="F:ATP hydrolysis activity"/>
    <property type="evidence" value="ECO:0007669"/>
    <property type="project" value="InterPro"/>
</dbReference>
<comment type="caution">
    <text evidence="2">The sequence shown here is derived from an EMBL/GenBank/DDBJ whole genome shotgun (WGS) entry which is preliminary data.</text>
</comment>
<organism evidence="2 5">
    <name type="scientific">Adineta steineri</name>
    <dbReference type="NCBI Taxonomy" id="433720"/>
    <lineage>
        <taxon>Eukaryota</taxon>
        <taxon>Metazoa</taxon>
        <taxon>Spiralia</taxon>
        <taxon>Gnathifera</taxon>
        <taxon>Rotifera</taxon>
        <taxon>Eurotatoria</taxon>
        <taxon>Bdelloidea</taxon>
        <taxon>Adinetida</taxon>
        <taxon>Adinetidae</taxon>
        <taxon>Adineta</taxon>
    </lineage>
</organism>
<dbReference type="EMBL" id="CAJNOM010000151">
    <property type="protein sequence ID" value="CAF1145899.1"/>
    <property type="molecule type" value="Genomic_DNA"/>
</dbReference>
<evidence type="ECO:0000259" key="1">
    <source>
        <dbReference type="Pfam" id="PF00005"/>
    </source>
</evidence>
<dbReference type="PANTHER" id="PTHR24222:SF76">
    <property type="entry name" value="MYCOBACTIN IMPORT ATP-BINDING_PERMEASE PROTEIN IRTB"/>
    <property type="match status" value="1"/>
</dbReference>
<dbReference type="Pfam" id="PF00005">
    <property type="entry name" value="ABC_tran"/>
    <property type="match status" value="1"/>
</dbReference>
<dbReference type="Proteomes" id="UP000663832">
    <property type="component" value="Unassembled WGS sequence"/>
</dbReference>
<dbReference type="GO" id="GO:0005524">
    <property type="term" value="F:ATP binding"/>
    <property type="evidence" value="ECO:0007669"/>
    <property type="project" value="InterPro"/>
</dbReference>
<name>A0A814QV16_9BILA</name>
<evidence type="ECO:0000313" key="5">
    <source>
        <dbReference type="Proteomes" id="UP000663877"/>
    </source>
</evidence>
<dbReference type="GO" id="GO:0042626">
    <property type="term" value="F:ATPase-coupled transmembrane transporter activity"/>
    <property type="evidence" value="ECO:0007669"/>
    <property type="project" value="TreeGrafter"/>
</dbReference>
<reference evidence="2" key="1">
    <citation type="submission" date="2021-02" db="EMBL/GenBank/DDBJ databases">
        <authorList>
            <person name="Nowell W R."/>
        </authorList>
    </citation>
    <scope>NUCLEOTIDE SEQUENCE</scope>
</reference>
<dbReference type="Proteomes" id="UP000663877">
    <property type="component" value="Unassembled WGS sequence"/>
</dbReference>
<dbReference type="EMBL" id="CAJNOI010000144">
    <property type="protein sequence ID" value="CAF1125270.1"/>
    <property type="molecule type" value="Genomic_DNA"/>
</dbReference>
<dbReference type="InterPro" id="IPR003439">
    <property type="entry name" value="ABC_transporter-like_ATP-bd"/>
</dbReference>
<protein>
    <recommendedName>
        <fullName evidence="1">ABC transporter domain-containing protein</fullName>
    </recommendedName>
</protein>
<dbReference type="GO" id="GO:0005886">
    <property type="term" value="C:plasma membrane"/>
    <property type="evidence" value="ECO:0007669"/>
    <property type="project" value="TreeGrafter"/>
</dbReference>
<keyword evidence="4" id="KW-1185">Reference proteome</keyword>
<dbReference type="InterPro" id="IPR039421">
    <property type="entry name" value="Type_1_exporter"/>
</dbReference>
<sequence>MNFYCALSQFLDGIDNRQLNIQWIRFCFGLANQEPILFDLTIGENIAYELDNVTMEDIINAATKANIHSFIQQLPQGYETRVEMKGNFLSGDKKQRIAIARALLHHPKILPLDEATSYMDSQNEQIIQQTLEQTHKDDANRTSFIIAHRLSTIRPFDLICVLNNGHIIESGTHTELVP</sequence>
<proteinExistence type="predicted"/>
<evidence type="ECO:0000313" key="2">
    <source>
        <dbReference type="EMBL" id="CAF1125270.1"/>
    </source>
</evidence>